<dbReference type="PANTHER" id="PTHR10015:SF206">
    <property type="entry name" value="HSF-TYPE DNA-BINDING DOMAIN-CONTAINING PROTEIN"/>
    <property type="match status" value="1"/>
</dbReference>
<dbReference type="EMBL" id="CAKOGP040000335">
    <property type="protein sequence ID" value="CAJ1934513.1"/>
    <property type="molecule type" value="Genomic_DNA"/>
</dbReference>
<organism evidence="7 8">
    <name type="scientific">Cylindrotheca closterium</name>
    <dbReference type="NCBI Taxonomy" id="2856"/>
    <lineage>
        <taxon>Eukaryota</taxon>
        <taxon>Sar</taxon>
        <taxon>Stramenopiles</taxon>
        <taxon>Ochrophyta</taxon>
        <taxon>Bacillariophyta</taxon>
        <taxon>Bacillariophyceae</taxon>
        <taxon>Bacillariophycidae</taxon>
        <taxon>Bacillariales</taxon>
        <taxon>Bacillariaceae</taxon>
        <taxon>Cylindrotheca</taxon>
    </lineage>
</organism>
<evidence type="ECO:0000256" key="2">
    <source>
        <dbReference type="ARBA" id="ARBA00023125"/>
    </source>
</evidence>
<feature type="domain" description="HSF-type DNA-binding" evidence="6">
    <location>
        <begin position="99"/>
        <end position="196"/>
    </location>
</feature>
<name>A0AAD2CLZ0_9STRA</name>
<dbReference type="GO" id="GO:0005634">
    <property type="term" value="C:nucleus"/>
    <property type="evidence" value="ECO:0007669"/>
    <property type="project" value="UniProtKB-SubCell"/>
</dbReference>
<dbReference type="FunFam" id="1.10.10.10:FF:000479">
    <property type="entry name" value="Predicted protein"/>
    <property type="match status" value="3"/>
</dbReference>
<dbReference type="Pfam" id="PF00447">
    <property type="entry name" value="HSF_DNA-bind"/>
    <property type="match status" value="4"/>
</dbReference>
<dbReference type="InterPro" id="IPR036388">
    <property type="entry name" value="WH-like_DNA-bd_sf"/>
</dbReference>
<evidence type="ECO:0000313" key="8">
    <source>
        <dbReference type="Proteomes" id="UP001295423"/>
    </source>
</evidence>
<dbReference type="SMART" id="SM00415">
    <property type="entry name" value="HSF"/>
    <property type="match status" value="3"/>
</dbReference>
<accession>A0AAD2CLZ0</accession>
<keyword evidence="3" id="KW-0539">Nucleus</keyword>
<protein>
    <recommendedName>
        <fullName evidence="6">HSF-type DNA-binding domain-containing protein</fullName>
    </recommendedName>
</protein>
<dbReference type="PANTHER" id="PTHR10015">
    <property type="entry name" value="HEAT SHOCK TRANSCRIPTION FACTOR"/>
    <property type="match status" value="1"/>
</dbReference>
<dbReference type="InterPro" id="IPR000232">
    <property type="entry name" value="HSF_DNA-bd"/>
</dbReference>
<evidence type="ECO:0000259" key="6">
    <source>
        <dbReference type="SMART" id="SM00415"/>
    </source>
</evidence>
<dbReference type="Gene3D" id="1.10.10.10">
    <property type="entry name" value="Winged helix-like DNA-binding domain superfamily/Winged helix DNA-binding domain"/>
    <property type="match status" value="4"/>
</dbReference>
<evidence type="ECO:0000313" key="7">
    <source>
        <dbReference type="EMBL" id="CAJ1934513.1"/>
    </source>
</evidence>
<evidence type="ECO:0000256" key="1">
    <source>
        <dbReference type="ARBA" id="ARBA00004123"/>
    </source>
</evidence>
<dbReference type="GO" id="GO:0003700">
    <property type="term" value="F:DNA-binding transcription factor activity"/>
    <property type="evidence" value="ECO:0007669"/>
    <property type="project" value="InterPro"/>
</dbReference>
<dbReference type="Proteomes" id="UP001295423">
    <property type="component" value="Unassembled WGS sequence"/>
</dbReference>
<feature type="compositionally biased region" description="Low complexity" evidence="5">
    <location>
        <begin position="58"/>
        <end position="72"/>
    </location>
</feature>
<evidence type="ECO:0000256" key="5">
    <source>
        <dbReference type="SAM" id="MobiDB-lite"/>
    </source>
</evidence>
<comment type="subcellular location">
    <subcellularLocation>
        <location evidence="1">Nucleus</location>
    </subcellularLocation>
</comment>
<dbReference type="SUPFAM" id="SSF46785">
    <property type="entry name" value="Winged helix' DNA-binding domain"/>
    <property type="match status" value="4"/>
</dbReference>
<dbReference type="GO" id="GO:0043565">
    <property type="term" value="F:sequence-specific DNA binding"/>
    <property type="evidence" value="ECO:0007669"/>
    <property type="project" value="InterPro"/>
</dbReference>
<feature type="compositionally biased region" description="Basic and acidic residues" evidence="5">
    <location>
        <begin position="48"/>
        <end position="57"/>
    </location>
</feature>
<gene>
    <name evidence="7" type="ORF">CYCCA115_LOCUS3853</name>
</gene>
<feature type="region of interest" description="Disordered" evidence="5">
    <location>
        <begin position="1"/>
        <end position="98"/>
    </location>
</feature>
<dbReference type="InterPro" id="IPR036390">
    <property type="entry name" value="WH_DNA-bd_sf"/>
</dbReference>
<keyword evidence="2" id="KW-0238">DNA-binding</keyword>
<sequence>MSNWLTLPQLRGEADNVPGPSPAAAQHAPATWEAIAEVAQEVQKQHHQQQEEQRMRQEQQQQQQQQIELRQGQLGGAVALDGPIDPGIEQKMPGSGGSADSTYVMRIHDMLEDADREGNTEVVSWQSHGRSFRIHKESEFVDKIMPRYFKARLDSFKRWLRAWGFVRQTEGVDRGAWYHRYFVRGVTTLCKNMTRIQMLQAMENWIPTGQAPDFYKASTSLQGWYENPVPKLGAASDMDGIASTSSAISKAAKDPKRLRGRVLEDIRQMLEETTAVENEREIVSWMPHGRAFKVHQSDAFVKLIMPRYFKTAKITYFSDALRLWGFCRLKNKGPDKGAYFHLHFVRGDATQTRHLSRKQMKEVMANWPGPKGEPDLYSIQPLGQIGVLATPAAGGAMGTQQALLQTTNVPPNAGAMVGRTPIDPIEFLNMPVEGTQNPMLLNQAANAMDPNAATYPTVAASVSERQPLAPAGKSVTSGDTTYVIRIHELLEDSEKMGFQDIVSWRVHGRAFRVHNEAEFEEKIMPRYFKAKMASFQRWLRAWGFVRMTEGKDRGSWYHRYFVRGATDLCRNMSRLDMFNSMKNWLPIDQVPDFYNSGTGQVFSEAPKKEAPATANPKNPKRLRGTVLEDLRNMLEDAEQENSTSVTWLPHGRAFFVTDKASFVTLVLPRYFKAKKFTYFSDILRIWGFVRLKKQDKGAYFHRLFVRGKPELTRNLSRKQMKESMAGWPPPSGEPDLYGSEAAGLTSGSTKGLAPSTGIVGIAEALPIPAYAPGIFAPNEREAGDKQKVDEMIEPMRVEI</sequence>
<comment type="similarity">
    <text evidence="4">Belongs to the HSF family.</text>
</comment>
<proteinExistence type="inferred from homology"/>
<comment type="caution">
    <text evidence="7">The sequence shown here is derived from an EMBL/GenBank/DDBJ whole genome shotgun (WGS) entry which is preliminary data.</text>
</comment>
<feature type="domain" description="HSF-type DNA-binding" evidence="6">
    <location>
        <begin position="478"/>
        <end position="575"/>
    </location>
</feature>
<evidence type="ECO:0000256" key="4">
    <source>
        <dbReference type="RuleBase" id="RU004020"/>
    </source>
</evidence>
<evidence type="ECO:0000256" key="3">
    <source>
        <dbReference type="ARBA" id="ARBA00023242"/>
    </source>
</evidence>
<keyword evidence="8" id="KW-1185">Reference proteome</keyword>
<reference evidence="7" key="1">
    <citation type="submission" date="2023-08" db="EMBL/GenBank/DDBJ databases">
        <authorList>
            <person name="Audoor S."/>
            <person name="Bilcke G."/>
        </authorList>
    </citation>
    <scope>NUCLEOTIDE SEQUENCE</scope>
</reference>
<dbReference type="AlphaFoldDB" id="A0AAD2CLZ0"/>
<feature type="domain" description="HSF-type DNA-binding" evidence="6">
    <location>
        <begin position="622"/>
        <end position="718"/>
    </location>
</feature>